<evidence type="ECO:0000313" key="2">
    <source>
        <dbReference type="Proteomes" id="UP001381693"/>
    </source>
</evidence>
<dbReference type="EMBL" id="JAXCGZ010008412">
    <property type="protein sequence ID" value="KAK7077672.1"/>
    <property type="molecule type" value="Genomic_DNA"/>
</dbReference>
<accession>A0AAN8X6W4</accession>
<dbReference type="Proteomes" id="UP001381693">
    <property type="component" value="Unassembled WGS sequence"/>
</dbReference>
<comment type="caution">
    <text evidence="1">The sequence shown here is derived from an EMBL/GenBank/DDBJ whole genome shotgun (WGS) entry which is preliminary data.</text>
</comment>
<proteinExistence type="predicted"/>
<keyword evidence="2" id="KW-1185">Reference proteome</keyword>
<reference evidence="1 2" key="1">
    <citation type="submission" date="2023-11" db="EMBL/GenBank/DDBJ databases">
        <title>Halocaridina rubra genome assembly.</title>
        <authorList>
            <person name="Smith C."/>
        </authorList>
    </citation>
    <scope>NUCLEOTIDE SEQUENCE [LARGE SCALE GENOMIC DNA]</scope>
    <source>
        <strain evidence="1">EP-1</strain>
        <tissue evidence="1">Whole</tissue>
    </source>
</reference>
<organism evidence="1 2">
    <name type="scientific">Halocaridina rubra</name>
    <name type="common">Hawaiian red shrimp</name>
    <dbReference type="NCBI Taxonomy" id="373956"/>
    <lineage>
        <taxon>Eukaryota</taxon>
        <taxon>Metazoa</taxon>
        <taxon>Ecdysozoa</taxon>
        <taxon>Arthropoda</taxon>
        <taxon>Crustacea</taxon>
        <taxon>Multicrustacea</taxon>
        <taxon>Malacostraca</taxon>
        <taxon>Eumalacostraca</taxon>
        <taxon>Eucarida</taxon>
        <taxon>Decapoda</taxon>
        <taxon>Pleocyemata</taxon>
        <taxon>Caridea</taxon>
        <taxon>Atyoidea</taxon>
        <taxon>Atyidae</taxon>
        <taxon>Halocaridina</taxon>
    </lineage>
</organism>
<dbReference type="GO" id="GO:0008641">
    <property type="term" value="F:ubiquitin-like modifier activating enzyme activity"/>
    <property type="evidence" value="ECO:0007669"/>
    <property type="project" value="InterPro"/>
</dbReference>
<protein>
    <submittedName>
        <fullName evidence="1">NEDD8-activating enzyme E1 regulatory subunit</fullName>
    </submittedName>
</protein>
<evidence type="ECO:0000313" key="1">
    <source>
        <dbReference type="EMBL" id="KAK7077672.1"/>
    </source>
</evidence>
<sequence>AQLDIPKNELVWYVMLHAVDQFHSEFRTYPGYFNDQVETDIVCLKVCVNKHLADWGCGPVIKDNFFHEMCRYGAVEVHFVEAYVGGIAAHEVIKIITGQYVPINNTDIYNAITATSAMFSL</sequence>
<gene>
    <name evidence="1" type="primary">NAE1_2</name>
    <name evidence="1" type="ORF">SK128_001917</name>
</gene>
<dbReference type="AlphaFoldDB" id="A0AAN8X6W4"/>
<dbReference type="Gene3D" id="3.40.50.720">
    <property type="entry name" value="NAD(P)-binding Rossmann-like Domain"/>
    <property type="match status" value="1"/>
</dbReference>
<dbReference type="InterPro" id="IPR035985">
    <property type="entry name" value="Ubiquitin-activating_enz"/>
</dbReference>
<dbReference type="SUPFAM" id="SSF69572">
    <property type="entry name" value="Activating enzymes of the ubiquitin-like proteins"/>
    <property type="match status" value="1"/>
</dbReference>
<feature type="non-terminal residue" evidence="1">
    <location>
        <position position="1"/>
    </location>
</feature>
<name>A0AAN8X6W4_HALRR</name>